<accession>X1I5R4</accession>
<dbReference type="AlphaFoldDB" id="X1I5R4"/>
<dbReference type="Gene3D" id="6.10.140.920">
    <property type="match status" value="1"/>
</dbReference>
<evidence type="ECO:0000256" key="1">
    <source>
        <dbReference type="SAM" id="Coils"/>
    </source>
</evidence>
<reference evidence="2" key="1">
    <citation type="journal article" date="2014" name="Front. Microbiol.">
        <title>High frequency of phylogenetically diverse reductive dehalogenase-homologous genes in deep subseafloor sedimentary metagenomes.</title>
        <authorList>
            <person name="Kawai M."/>
            <person name="Futagami T."/>
            <person name="Toyoda A."/>
            <person name="Takaki Y."/>
            <person name="Nishi S."/>
            <person name="Hori S."/>
            <person name="Arai W."/>
            <person name="Tsubouchi T."/>
            <person name="Morono Y."/>
            <person name="Uchiyama I."/>
            <person name="Ito T."/>
            <person name="Fujiyama A."/>
            <person name="Inagaki F."/>
            <person name="Takami H."/>
        </authorList>
    </citation>
    <scope>NUCLEOTIDE SEQUENCE</scope>
    <source>
        <strain evidence="2">Expedition CK06-06</strain>
    </source>
</reference>
<keyword evidence="1" id="KW-0175">Coiled coil</keyword>
<comment type="caution">
    <text evidence="2">The sequence shown here is derived from an EMBL/GenBank/DDBJ whole genome shotgun (WGS) entry which is preliminary data.</text>
</comment>
<name>X1I5R4_9ZZZZ</name>
<organism evidence="2">
    <name type="scientific">marine sediment metagenome</name>
    <dbReference type="NCBI Taxonomy" id="412755"/>
    <lineage>
        <taxon>unclassified sequences</taxon>
        <taxon>metagenomes</taxon>
        <taxon>ecological metagenomes</taxon>
    </lineage>
</organism>
<dbReference type="SUPFAM" id="SSF90257">
    <property type="entry name" value="Myosin rod fragments"/>
    <property type="match status" value="1"/>
</dbReference>
<feature type="coiled-coil region" evidence="1">
    <location>
        <begin position="19"/>
        <end position="98"/>
    </location>
</feature>
<gene>
    <name evidence="2" type="ORF">S03H2_31281</name>
</gene>
<protein>
    <submittedName>
        <fullName evidence="2">Uncharacterized protein</fullName>
    </submittedName>
</protein>
<dbReference type="EMBL" id="BARU01018959">
    <property type="protein sequence ID" value="GAH61439.1"/>
    <property type="molecule type" value="Genomic_DNA"/>
</dbReference>
<evidence type="ECO:0000313" key="2">
    <source>
        <dbReference type="EMBL" id="GAH61439.1"/>
    </source>
</evidence>
<proteinExistence type="predicted"/>
<sequence>MVIYLADENGISVSDAIKITELENTVQNLENKIEELEAKNSELETKNNSLIEELTGIKGKSAVLGELETKKIDLESEVSTLNQQISEYQTEKETVKMRFTIKK</sequence>